<evidence type="ECO:0000313" key="2">
    <source>
        <dbReference type="EMBL" id="QHA07909.1"/>
    </source>
</evidence>
<dbReference type="KEGG" id="sbro:GQF42_35645"/>
<feature type="transmembrane region" description="Helical" evidence="1">
    <location>
        <begin position="34"/>
        <end position="52"/>
    </location>
</feature>
<keyword evidence="1" id="KW-0472">Membrane</keyword>
<keyword evidence="1" id="KW-0812">Transmembrane</keyword>
<organism evidence="2 3">
    <name type="scientific">Streptomyces broussonetiae</name>
    <dbReference type="NCBI Taxonomy" id="2686304"/>
    <lineage>
        <taxon>Bacteria</taxon>
        <taxon>Bacillati</taxon>
        <taxon>Actinomycetota</taxon>
        <taxon>Actinomycetes</taxon>
        <taxon>Kitasatosporales</taxon>
        <taxon>Streptomycetaceae</taxon>
        <taxon>Streptomyces</taxon>
    </lineage>
</organism>
<dbReference type="EMBL" id="CP047020">
    <property type="protein sequence ID" value="QHA07909.1"/>
    <property type="molecule type" value="Genomic_DNA"/>
</dbReference>
<keyword evidence="3" id="KW-1185">Reference proteome</keyword>
<feature type="transmembrane region" description="Helical" evidence="1">
    <location>
        <begin position="64"/>
        <end position="83"/>
    </location>
</feature>
<dbReference type="RefSeq" id="WP_158926842.1">
    <property type="nucleotide sequence ID" value="NZ_CP047020.1"/>
</dbReference>
<keyword evidence="1" id="KW-1133">Transmembrane helix</keyword>
<evidence type="ECO:0000256" key="1">
    <source>
        <dbReference type="SAM" id="Phobius"/>
    </source>
</evidence>
<dbReference type="AlphaFoldDB" id="A0A6I6NAW2"/>
<name>A0A6I6NAW2_9ACTN</name>
<sequence length="148" mass="16222">MDGREVRFGMLTRETESSGGPGVRRVLERIGRLVLTYVALHTVAWVIIALLVSSEDSFTDVMRLGFGMLAFIGIPTLLLALLAGLAHTQMDVTKFRAGVAFPMAFFVWPLLGASYPQPLVFQLLCQIAFAAYLMPAPLVPENWTGPPQ</sequence>
<accession>A0A6I6NAW2</accession>
<dbReference type="Proteomes" id="UP000436138">
    <property type="component" value="Chromosome"/>
</dbReference>
<proteinExistence type="predicted"/>
<evidence type="ECO:0000313" key="3">
    <source>
        <dbReference type="Proteomes" id="UP000436138"/>
    </source>
</evidence>
<gene>
    <name evidence="2" type="ORF">GQF42_35645</name>
</gene>
<feature type="transmembrane region" description="Helical" evidence="1">
    <location>
        <begin position="95"/>
        <end position="113"/>
    </location>
</feature>
<protein>
    <submittedName>
        <fullName evidence="2">Uncharacterized protein</fullName>
    </submittedName>
</protein>
<reference evidence="2 3" key="1">
    <citation type="submission" date="2019-12" db="EMBL/GenBank/DDBJ databases">
        <title>Streptomyces sp. strain T44 isolated from rhizosphere soil of Broussonetia papyrifera.</title>
        <authorList>
            <person name="Mo P."/>
        </authorList>
    </citation>
    <scope>NUCLEOTIDE SEQUENCE [LARGE SCALE GENOMIC DNA]</scope>
    <source>
        <strain evidence="2 3">T44</strain>
    </source>
</reference>